<keyword evidence="3" id="KW-1185">Reference proteome</keyword>
<dbReference type="AlphaFoldDB" id="A0AAE9FAD5"/>
<proteinExistence type="predicted"/>
<gene>
    <name evidence="2" type="ORF">L5515_016356</name>
</gene>
<accession>A0AAE9FAD5</accession>
<keyword evidence="1" id="KW-0732">Signal</keyword>
<dbReference type="Proteomes" id="UP000829354">
    <property type="component" value="Chromosome X"/>
</dbReference>
<feature type="chain" id="PRO_5042018347" evidence="1">
    <location>
        <begin position="25"/>
        <end position="190"/>
    </location>
</feature>
<feature type="signal peptide" evidence="1">
    <location>
        <begin position="1"/>
        <end position="24"/>
    </location>
</feature>
<name>A0AAE9FAD5_CAEBR</name>
<evidence type="ECO:0000313" key="2">
    <source>
        <dbReference type="EMBL" id="UMM39191.1"/>
    </source>
</evidence>
<sequence length="190" mass="21533">MRSNLVKQACSLFVFFSTSHTRWAWSTGAISNPDPVVVSSRLIRYTIALQRYQLHEIVQWIQEVVQPPSQVLPAHSVVQFFHLASSFYDIPLNGSAKKYVKIFAGSKINTQNKEILQIGDIQSSEYQALQANIGNVWFGGSMQAVTAFNQLTPCRYDSWPMIVRAPMQADSAQEPTLRQINDYFNLMSLN</sequence>
<protein>
    <submittedName>
        <fullName evidence="2">Uncharacterized protein</fullName>
    </submittedName>
</protein>
<organism evidence="2 3">
    <name type="scientific">Caenorhabditis briggsae</name>
    <dbReference type="NCBI Taxonomy" id="6238"/>
    <lineage>
        <taxon>Eukaryota</taxon>
        <taxon>Metazoa</taxon>
        <taxon>Ecdysozoa</taxon>
        <taxon>Nematoda</taxon>
        <taxon>Chromadorea</taxon>
        <taxon>Rhabditida</taxon>
        <taxon>Rhabditina</taxon>
        <taxon>Rhabditomorpha</taxon>
        <taxon>Rhabditoidea</taxon>
        <taxon>Rhabditidae</taxon>
        <taxon>Peloderinae</taxon>
        <taxon>Caenorhabditis</taxon>
    </lineage>
</organism>
<evidence type="ECO:0000256" key="1">
    <source>
        <dbReference type="SAM" id="SignalP"/>
    </source>
</evidence>
<evidence type="ECO:0000313" key="3">
    <source>
        <dbReference type="Proteomes" id="UP000829354"/>
    </source>
</evidence>
<reference evidence="2 3" key="1">
    <citation type="submission" date="2022-04" db="EMBL/GenBank/DDBJ databases">
        <title>Chromosome-level reference genomes for two strains of Caenorhabditis briggsae: an improved platform for comparative genomics.</title>
        <authorList>
            <person name="Stevens L."/>
            <person name="Andersen E."/>
        </authorList>
    </citation>
    <scope>NUCLEOTIDE SEQUENCE [LARGE SCALE GENOMIC DNA]</scope>
    <source>
        <strain evidence="2">VX34</strain>
        <tissue evidence="2">Whole-organism</tissue>
    </source>
</reference>
<dbReference type="EMBL" id="CP092625">
    <property type="protein sequence ID" value="UMM39191.1"/>
    <property type="molecule type" value="Genomic_DNA"/>
</dbReference>